<proteinExistence type="predicted"/>
<evidence type="ECO:0000313" key="2">
    <source>
        <dbReference type="EMBL" id="MBW0474810.1"/>
    </source>
</evidence>
<evidence type="ECO:0000256" key="1">
    <source>
        <dbReference type="SAM" id="MobiDB-lite"/>
    </source>
</evidence>
<sequence>MSEKLAHGRIPMKYGGDIEHEIRSRCAERICTKDFINSMKEITTRTRIGKYFNRSSQEGRNHIRPIPKDPIKKTWRPPMKFHNFESTSNLSNSFTKKKINEVKITEKEELLEEEEKYWEYSSPS</sequence>
<dbReference type="AlphaFoldDB" id="A0A9Q3C215"/>
<reference evidence="2" key="1">
    <citation type="submission" date="2021-03" db="EMBL/GenBank/DDBJ databases">
        <title>Draft genome sequence of rust myrtle Austropuccinia psidii MF-1, a brazilian biotype.</title>
        <authorList>
            <person name="Quecine M.C."/>
            <person name="Pachon D.M.R."/>
            <person name="Bonatelli M.L."/>
            <person name="Correr F.H."/>
            <person name="Franceschini L.M."/>
            <person name="Leite T.F."/>
            <person name="Margarido G.R.A."/>
            <person name="Almeida C.A."/>
            <person name="Ferrarezi J.A."/>
            <person name="Labate C.A."/>
        </authorList>
    </citation>
    <scope>NUCLEOTIDE SEQUENCE</scope>
    <source>
        <strain evidence="2">MF-1</strain>
    </source>
</reference>
<gene>
    <name evidence="2" type="ORF">O181_014525</name>
</gene>
<feature type="region of interest" description="Disordered" evidence="1">
    <location>
        <begin position="52"/>
        <end position="87"/>
    </location>
</feature>
<feature type="compositionally biased region" description="Basic and acidic residues" evidence="1">
    <location>
        <begin position="57"/>
        <end position="72"/>
    </location>
</feature>
<organism evidence="2 3">
    <name type="scientific">Austropuccinia psidii MF-1</name>
    <dbReference type="NCBI Taxonomy" id="1389203"/>
    <lineage>
        <taxon>Eukaryota</taxon>
        <taxon>Fungi</taxon>
        <taxon>Dikarya</taxon>
        <taxon>Basidiomycota</taxon>
        <taxon>Pucciniomycotina</taxon>
        <taxon>Pucciniomycetes</taxon>
        <taxon>Pucciniales</taxon>
        <taxon>Sphaerophragmiaceae</taxon>
        <taxon>Austropuccinia</taxon>
    </lineage>
</organism>
<comment type="caution">
    <text evidence="2">The sequence shown here is derived from an EMBL/GenBank/DDBJ whole genome shotgun (WGS) entry which is preliminary data.</text>
</comment>
<accession>A0A9Q3C215</accession>
<dbReference type="Proteomes" id="UP000765509">
    <property type="component" value="Unassembled WGS sequence"/>
</dbReference>
<dbReference type="EMBL" id="AVOT02003862">
    <property type="protein sequence ID" value="MBW0474810.1"/>
    <property type="molecule type" value="Genomic_DNA"/>
</dbReference>
<keyword evidence="3" id="KW-1185">Reference proteome</keyword>
<name>A0A9Q3C215_9BASI</name>
<evidence type="ECO:0000313" key="3">
    <source>
        <dbReference type="Proteomes" id="UP000765509"/>
    </source>
</evidence>
<dbReference type="OrthoDB" id="2514797at2759"/>
<protein>
    <submittedName>
        <fullName evidence="2">Uncharacterized protein</fullName>
    </submittedName>
</protein>